<protein>
    <submittedName>
        <fullName evidence="2">Uncharacterized protein</fullName>
    </submittedName>
</protein>
<dbReference type="WBParaSite" id="PS1159_v2.g17715.t1">
    <property type="protein sequence ID" value="PS1159_v2.g17715.t1"/>
    <property type="gene ID" value="PS1159_v2.g17715"/>
</dbReference>
<proteinExistence type="predicted"/>
<sequence length="125" mass="14243">MTTSNIIGFCPHAETIDDYATRIELYGDIYKLTREQKQKLFNDGIPNNYSDQFKIDVANTSLTNSKMDGSVFTENSTTKKPKKLSDFVHSIFLMFAFLTVLILFVRHFSMEAAENQNNIDGSVDE</sequence>
<evidence type="ECO:0000313" key="2">
    <source>
        <dbReference type="WBParaSite" id="PS1159_v2.g17715.t1"/>
    </source>
</evidence>
<reference evidence="2" key="1">
    <citation type="submission" date="2022-11" db="UniProtKB">
        <authorList>
            <consortium name="WormBaseParasite"/>
        </authorList>
    </citation>
    <scope>IDENTIFICATION</scope>
</reference>
<dbReference type="Proteomes" id="UP000887580">
    <property type="component" value="Unplaced"/>
</dbReference>
<organism evidence="1 2">
    <name type="scientific">Panagrolaimus sp. PS1159</name>
    <dbReference type="NCBI Taxonomy" id="55785"/>
    <lineage>
        <taxon>Eukaryota</taxon>
        <taxon>Metazoa</taxon>
        <taxon>Ecdysozoa</taxon>
        <taxon>Nematoda</taxon>
        <taxon>Chromadorea</taxon>
        <taxon>Rhabditida</taxon>
        <taxon>Tylenchina</taxon>
        <taxon>Panagrolaimomorpha</taxon>
        <taxon>Panagrolaimoidea</taxon>
        <taxon>Panagrolaimidae</taxon>
        <taxon>Panagrolaimus</taxon>
    </lineage>
</organism>
<name>A0AC35FIS2_9BILA</name>
<accession>A0AC35FIS2</accession>
<evidence type="ECO:0000313" key="1">
    <source>
        <dbReference type="Proteomes" id="UP000887580"/>
    </source>
</evidence>